<evidence type="ECO:0000313" key="3">
    <source>
        <dbReference type="Proteomes" id="UP000664382"/>
    </source>
</evidence>
<dbReference type="Proteomes" id="UP000664382">
    <property type="component" value="Unassembled WGS sequence"/>
</dbReference>
<protein>
    <recommendedName>
        <fullName evidence="1">Cation efflux protein cytoplasmic domain-containing protein</fullName>
    </recommendedName>
</protein>
<name>A0A939ML94_9MICO</name>
<gene>
    <name evidence="2" type="ORF">J4H92_00895</name>
</gene>
<accession>A0A939ML94</accession>
<dbReference type="Pfam" id="PF16916">
    <property type="entry name" value="ZT_dimer"/>
    <property type="match status" value="1"/>
</dbReference>
<comment type="caution">
    <text evidence="2">The sequence shown here is derived from an EMBL/GenBank/DDBJ whole genome shotgun (WGS) entry which is preliminary data.</text>
</comment>
<dbReference type="InterPro" id="IPR036837">
    <property type="entry name" value="Cation_efflux_CTD_sf"/>
</dbReference>
<keyword evidence="3" id="KW-1185">Reference proteome</keyword>
<dbReference type="EMBL" id="JAGDYM010000002">
    <property type="protein sequence ID" value="MBO1900501.1"/>
    <property type="molecule type" value="Genomic_DNA"/>
</dbReference>
<dbReference type="SUPFAM" id="SSF160240">
    <property type="entry name" value="Cation efflux protein cytoplasmic domain-like"/>
    <property type="match status" value="1"/>
</dbReference>
<sequence>MSDTSENVAQIEAALLRGASISRVIDLQVASAGADLVVGARVDLDADLTMREVSVILHQAKRRVRESVPDAKIVYIEPDVWVDPNVAQPTTSSVVMLGLD</sequence>
<evidence type="ECO:0000259" key="1">
    <source>
        <dbReference type="Pfam" id="PF16916"/>
    </source>
</evidence>
<dbReference type="AlphaFoldDB" id="A0A939ML94"/>
<feature type="domain" description="Cation efflux protein cytoplasmic" evidence="1">
    <location>
        <begin position="5"/>
        <end position="76"/>
    </location>
</feature>
<organism evidence="2 3">
    <name type="scientific">Leucobacter weissii</name>
    <dbReference type="NCBI Taxonomy" id="1983706"/>
    <lineage>
        <taxon>Bacteria</taxon>
        <taxon>Bacillati</taxon>
        <taxon>Actinomycetota</taxon>
        <taxon>Actinomycetes</taxon>
        <taxon>Micrococcales</taxon>
        <taxon>Microbacteriaceae</taxon>
        <taxon>Leucobacter</taxon>
    </lineage>
</organism>
<proteinExistence type="predicted"/>
<dbReference type="Gene3D" id="3.30.70.1350">
    <property type="entry name" value="Cation efflux protein, cytoplasmic domain"/>
    <property type="match status" value="1"/>
</dbReference>
<reference evidence="2" key="1">
    <citation type="submission" date="2021-03" db="EMBL/GenBank/DDBJ databases">
        <title>Leucobacter chromiisoli sp. nov., isolated from chromium-containing soil of chemical plant.</title>
        <authorList>
            <person name="Xu Z."/>
        </authorList>
    </citation>
    <scope>NUCLEOTIDE SEQUENCE</scope>
    <source>
        <strain evidence="2">S27</strain>
    </source>
</reference>
<dbReference type="InterPro" id="IPR027470">
    <property type="entry name" value="Cation_efflux_CTD"/>
</dbReference>
<evidence type="ECO:0000313" key="2">
    <source>
        <dbReference type="EMBL" id="MBO1900501.1"/>
    </source>
</evidence>
<dbReference type="RefSeq" id="WP_208095144.1">
    <property type="nucleotide sequence ID" value="NZ_JAGDYM010000002.1"/>
</dbReference>